<proteinExistence type="predicted"/>
<comment type="caution">
    <text evidence="2">The sequence shown here is derived from an EMBL/GenBank/DDBJ whole genome shotgun (WGS) entry which is preliminary data.</text>
</comment>
<reference evidence="2 3" key="1">
    <citation type="journal article" date="2018" name="Nat. Ecol. Evol.">
        <title>Shark genomes provide insights into elasmobranch evolution and the origin of vertebrates.</title>
        <authorList>
            <person name="Hara Y"/>
            <person name="Yamaguchi K"/>
            <person name="Onimaru K"/>
            <person name="Kadota M"/>
            <person name="Koyanagi M"/>
            <person name="Keeley SD"/>
            <person name="Tatsumi K"/>
            <person name="Tanaka K"/>
            <person name="Motone F"/>
            <person name="Kageyama Y"/>
            <person name="Nozu R"/>
            <person name="Adachi N"/>
            <person name="Nishimura O"/>
            <person name="Nakagawa R"/>
            <person name="Tanegashima C"/>
            <person name="Kiyatake I"/>
            <person name="Matsumoto R"/>
            <person name="Murakumo K"/>
            <person name="Nishida K"/>
            <person name="Terakita A"/>
            <person name="Kuratani S"/>
            <person name="Sato K"/>
            <person name="Hyodo S Kuraku.S."/>
        </authorList>
    </citation>
    <scope>NUCLEOTIDE SEQUENCE [LARGE SCALE GENOMIC DNA]</scope>
</reference>
<evidence type="ECO:0000313" key="2">
    <source>
        <dbReference type="EMBL" id="GCC48643.1"/>
    </source>
</evidence>
<dbReference type="AlphaFoldDB" id="A0A401U184"/>
<accession>A0A401U184</accession>
<gene>
    <name evidence="2" type="ORF">chiPu_0032787</name>
</gene>
<dbReference type="EMBL" id="BEZZ01245918">
    <property type="protein sequence ID" value="GCC48643.1"/>
    <property type="molecule type" value="Genomic_DNA"/>
</dbReference>
<organism evidence="2 3">
    <name type="scientific">Chiloscyllium punctatum</name>
    <name type="common">Brownbanded bambooshark</name>
    <name type="synonym">Hemiscyllium punctatum</name>
    <dbReference type="NCBI Taxonomy" id="137246"/>
    <lineage>
        <taxon>Eukaryota</taxon>
        <taxon>Metazoa</taxon>
        <taxon>Chordata</taxon>
        <taxon>Craniata</taxon>
        <taxon>Vertebrata</taxon>
        <taxon>Chondrichthyes</taxon>
        <taxon>Elasmobranchii</taxon>
        <taxon>Galeomorphii</taxon>
        <taxon>Galeoidea</taxon>
        <taxon>Orectolobiformes</taxon>
        <taxon>Hemiscylliidae</taxon>
        <taxon>Chiloscyllium</taxon>
    </lineage>
</organism>
<name>A0A401U184_CHIPU</name>
<keyword evidence="3" id="KW-1185">Reference proteome</keyword>
<evidence type="ECO:0000256" key="1">
    <source>
        <dbReference type="SAM" id="MobiDB-lite"/>
    </source>
</evidence>
<feature type="region of interest" description="Disordered" evidence="1">
    <location>
        <begin position="65"/>
        <end position="91"/>
    </location>
</feature>
<feature type="non-terminal residue" evidence="2">
    <location>
        <position position="1"/>
    </location>
</feature>
<protein>
    <submittedName>
        <fullName evidence="2">Uncharacterized protein</fullName>
    </submittedName>
</protein>
<dbReference type="Proteomes" id="UP000287033">
    <property type="component" value="Unassembled WGS sequence"/>
</dbReference>
<sequence length="91" mass="10376">AGDPLDVQREWWAHQKKDRYKKACVLVLQAHVKDEPCQQAYVQDKKNQATEHLEAQELAARTVLPTLSDAPSAPLSPTWDWEGLTDNPDPW</sequence>
<evidence type="ECO:0000313" key="3">
    <source>
        <dbReference type="Proteomes" id="UP000287033"/>
    </source>
</evidence>